<keyword evidence="1" id="KW-0229">DNA integration</keyword>
<evidence type="ECO:0000256" key="3">
    <source>
        <dbReference type="ARBA" id="ARBA00023172"/>
    </source>
</evidence>
<keyword evidence="2 4" id="KW-0238">DNA-binding</keyword>
<reference evidence="8" key="1">
    <citation type="submission" date="2020-02" db="EMBL/GenBank/DDBJ databases">
        <authorList>
            <person name="Meier V. D."/>
        </authorList>
    </citation>
    <scope>NUCLEOTIDE SEQUENCE</scope>
    <source>
        <strain evidence="8">AVDCRST_MAG03</strain>
    </source>
</reference>
<dbReference type="AlphaFoldDB" id="A0A6J4N9K3"/>
<keyword evidence="3" id="KW-0233">DNA recombination</keyword>
<dbReference type="PANTHER" id="PTHR30349:SF91">
    <property type="entry name" value="INTA PROTEIN"/>
    <property type="match status" value="1"/>
</dbReference>
<dbReference type="InterPro" id="IPR044068">
    <property type="entry name" value="CB"/>
</dbReference>
<evidence type="ECO:0000256" key="1">
    <source>
        <dbReference type="ARBA" id="ARBA00022908"/>
    </source>
</evidence>
<dbReference type="SUPFAM" id="SSF56349">
    <property type="entry name" value="DNA breaking-rejoining enzymes"/>
    <property type="match status" value="1"/>
</dbReference>
<dbReference type="PROSITE" id="PS51900">
    <property type="entry name" value="CB"/>
    <property type="match status" value="1"/>
</dbReference>
<evidence type="ECO:0000256" key="2">
    <source>
        <dbReference type="ARBA" id="ARBA00023125"/>
    </source>
</evidence>
<accession>A0A6J4N9K3</accession>
<feature type="domain" description="Tyr recombinase" evidence="6">
    <location>
        <begin position="173"/>
        <end position="370"/>
    </location>
</feature>
<dbReference type="PROSITE" id="PS51898">
    <property type="entry name" value="TYR_RECOMBINASE"/>
    <property type="match status" value="1"/>
</dbReference>
<gene>
    <name evidence="8" type="ORF">AVDCRST_MAG03-21</name>
</gene>
<feature type="domain" description="Core-binding (CB)" evidence="7">
    <location>
        <begin position="69"/>
        <end position="152"/>
    </location>
</feature>
<evidence type="ECO:0000313" key="8">
    <source>
        <dbReference type="EMBL" id="CAA9382081.1"/>
    </source>
</evidence>
<dbReference type="Gene3D" id="1.10.150.130">
    <property type="match status" value="1"/>
</dbReference>
<evidence type="ECO:0000256" key="4">
    <source>
        <dbReference type="PROSITE-ProRule" id="PRU01248"/>
    </source>
</evidence>
<dbReference type="PANTHER" id="PTHR30349">
    <property type="entry name" value="PHAGE INTEGRASE-RELATED"/>
    <property type="match status" value="1"/>
</dbReference>
<dbReference type="InterPro" id="IPR013762">
    <property type="entry name" value="Integrase-like_cat_sf"/>
</dbReference>
<dbReference type="InterPro" id="IPR011010">
    <property type="entry name" value="DNA_brk_join_enz"/>
</dbReference>
<proteinExistence type="predicted"/>
<protein>
    <recommendedName>
        <fullName evidence="9">Integrase</fullName>
    </recommendedName>
</protein>
<dbReference type="GO" id="GO:0006310">
    <property type="term" value="P:DNA recombination"/>
    <property type="evidence" value="ECO:0007669"/>
    <property type="project" value="UniProtKB-KW"/>
</dbReference>
<evidence type="ECO:0000259" key="7">
    <source>
        <dbReference type="PROSITE" id="PS51900"/>
    </source>
</evidence>
<sequence length="380" mass="43960">MAGKRRRVNGEITNYERPDGTWAGQYWVDTPRGSERKTIYGKTEEQVRKKLAKAIAERDVGVHFDARGMFVGDYLDYWMESYVKANVKPRTLENYEYIVRMHLRPALGKVKLDKLRPVHLQNLYTTKLASGLSPRTVGLMHTIVKAALKRAVRWEFVYRNVADSAEPPKVPKKAVNVLTLPQVRIFLRTAQGERLEALYVAALTAGLREGELLGLRWRDVNLEHGTLEVRQQLIRTREGRFFDTTKSGRGRDILMLPVTILALKGHLQRQREERASRGDLWQDYDLVFPTTIGTPMDVSDLTYRSFRPLLERAGLPRIRFHDLRHTYATLMLRVNAHPRTVQDILGHAEIGITMDTYTHPSLDSQREPARRLDELLRDRR</sequence>
<dbReference type="InterPro" id="IPR004107">
    <property type="entry name" value="Integrase_SAM-like_N"/>
</dbReference>
<dbReference type="InterPro" id="IPR050090">
    <property type="entry name" value="Tyrosine_recombinase_XerCD"/>
</dbReference>
<dbReference type="GO" id="GO:0003677">
    <property type="term" value="F:DNA binding"/>
    <property type="evidence" value="ECO:0007669"/>
    <property type="project" value="UniProtKB-UniRule"/>
</dbReference>
<dbReference type="EMBL" id="CADCUT010000002">
    <property type="protein sequence ID" value="CAA9382081.1"/>
    <property type="molecule type" value="Genomic_DNA"/>
</dbReference>
<evidence type="ECO:0000256" key="5">
    <source>
        <dbReference type="SAM" id="MobiDB-lite"/>
    </source>
</evidence>
<dbReference type="Gene3D" id="1.10.443.10">
    <property type="entry name" value="Intergrase catalytic core"/>
    <property type="match status" value="1"/>
</dbReference>
<dbReference type="CDD" id="cd01189">
    <property type="entry name" value="INT_ICEBs1_C_like"/>
    <property type="match status" value="1"/>
</dbReference>
<evidence type="ECO:0000259" key="6">
    <source>
        <dbReference type="PROSITE" id="PS51898"/>
    </source>
</evidence>
<dbReference type="Pfam" id="PF00589">
    <property type="entry name" value="Phage_integrase"/>
    <property type="match status" value="1"/>
</dbReference>
<feature type="region of interest" description="Disordered" evidence="5">
    <location>
        <begin position="358"/>
        <end position="380"/>
    </location>
</feature>
<dbReference type="Pfam" id="PF14659">
    <property type="entry name" value="Phage_int_SAM_3"/>
    <property type="match status" value="1"/>
</dbReference>
<dbReference type="InterPro" id="IPR010998">
    <property type="entry name" value="Integrase_recombinase_N"/>
</dbReference>
<organism evidence="8">
    <name type="scientific">uncultured Rubrobacteraceae bacterium</name>
    <dbReference type="NCBI Taxonomy" id="349277"/>
    <lineage>
        <taxon>Bacteria</taxon>
        <taxon>Bacillati</taxon>
        <taxon>Actinomycetota</taxon>
        <taxon>Rubrobacteria</taxon>
        <taxon>Rubrobacterales</taxon>
        <taxon>Rubrobacteraceae</taxon>
        <taxon>environmental samples</taxon>
    </lineage>
</organism>
<dbReference type="InterPro" id="IPR002104">
    <property type="entry name" value="Integrase_catalytic"/>
</dbReference>
<evidence type="ECO:0008006" key="9">
    <source>
        <dbReference type="Google" id="ProtNLM"/>
    </source>
</evidence>
<feature type="compositionally biased region" description="Basic and acidic residues" evidence="5">
    <location>
        <begin position="364"/>
        <end position="380"/>
    </location>
</feature>
<name>A0A6J4N9K3_9ACTN</name>
<dbReference type="GO" id="GO:0015074">
    <property type="term" value="P:DNA integration"/>
    <property type="evidence" value="ECO:0007669"/>
    <property type="project" value="UniProtKB-KW"/>
</dbReference>